<dbReference type="NCBIfam" id="TIGR01549">
    <property type="entry name" value="HAD-SF-IA-v1"/>
    <property type="match status" value="1"/>
</dbReference>
<protein>
    <submittedName>
        <fullName evidence="1">Pyrophosphatase PpaX</fullName>
    </submittedName>
</protein>
<dbReference type="GO" id="GO:0008967">
    <property type="term" value="F:phosphoglycolate phosphatase activity"/>
    <property type="evidence" value="ECO:0007669"/>
    <property type="project" value="TreeGrafter"/>
</dbReference>
<sequence>MSRVILYDKDGTLLNFQKLWTPYARKSIDSFVERFDMENVREALSRDLGYVDGVIQANSTIAAGTGSQIHQVFESYHEGGGQWAKDFYEENIDLLYQDMALIDGAREVLVKGMNKGYKNVIVTSDSRDSTMRFIEKFQLDEYIYDVICGDDNDFKKPDYRVVKSFIDSHDFELSDYVMIGDNEADTLLGYDEGLFTIGVLSGTCSKEHLKGADMVIESVEDLFDQEGNFILDA</sequence>
<dbReference type="InterPro" id="IPR041492">
    <property type="entry name" value="HAD_2"/>
</dbReference>
<dbReference type="AlphaFoldDB" id="A0A6V7RAA3"/>
<dbReference type="InterPro" id="IPR036412">
    <property type="entry name" value="HAD-like_sf"/>
</dbReference>
<organism evidence="1 2">
    <name type="scientific">Jeotgalicoccus meleagridis</name>
    <dbReference type="NCBI Taxonomy" id="2759181"/>
    <lineage>
        <taxon>Bacteria</taxon>
        <taxon>Bacillati</taxon>
        <taxon>Bacillota</taxon>
        <taxon>Bacilli</taxon>
        <taxon>Bacillales</taxon>
        <taxon>Staphylococcaceae</taxon>
        <taxon>Jeotgalicoccus</taxon>
    </lineage>
</organism>
<dbReference type="InterPro" id="IPR050155">
    <property type="entry name" value="HAD-like_hydrolase_sf"/>
</dbReference>
<dbReference type="SUPFAM" id="SSF56784">
    <property type="entry name" value="HAD-like"/>
    <property type="match status" value="1"/>
</dbReference>
<comment type="caution">
    <text evidence="1">The sequence shown here is derived from an EMBL/GenBank/DDBJ whole genome shotgun (WGS) entry which is preliminary data.</text>
</comment>
<name>A0A6V7RAA3_9STAP</name>
<evidence type="ECO:0000313" key="2">
    <source>
        <dbReference type="Proteomes" id="UP000589351"/>
    </source>
</evidence>
<dbReference type="PANTHER" id="PTHR43434">
    <property type="entry name" value="PHOSPHOGLYCOLATE PHOSPHATASE"/>
    <property type="match status" value="1"/>
</dbReference>
<gene>
    <name evidence="1" type="primary">ppaX</name>
    <name evidence="1" type="ORF">JEODO184_00677</name>
</gene>
<dbReference type="InterPro" id="IPR006439">
    <property type="entry name" value="HAD-SF_hydro_IA"/>
</dbReference>
<evidence type="ECO:0000313" key="1">
    <source>
        <dbReference type="EMBL" id="CAD2074311.1"/>
    </source>
</evidence>
<dbReference type="Proteomes" id="UP000589351">
    <property type="component" value="Unassembled WGS sequence"/>
</dbReference>
<dbReference type="Gene3D" id="3.40.50.1000">
    <property type="entry name" value="HAD superfamily/HAD-like"/>
    <property type="match status" value="1"/>
</dbReference>
<dbReference type="GO" id="GO:0005829">
    <property type="term" value="C:cytosol"/>
    <property type="evidence" value="ECO:0007669"/>
    <property type="project" value="TreeGrafter"/>
</dbReference>
<accession>A0A6V7RAA3</accession>
<dbReference type="Gene3D" id="1.10.150.240">
    <property type="entry name" value="Putative phosphatase, domain 2"/>
    <property type="match status" value="1"/>
</dbReference>
<dbReference type="GO" id="GO:0006281">
    <property type="term" value="P:DNA repair"/>
    <property type="evidence" value="ECO:0007669"/>
    <property type="project" value="TreeGrafter"/>
</dbReference>
<reference evidence="1 2" key="1">
    <citation type="submission" date="2020-07" db="EMBL/GenBank/DDBJ databases">
        <authorList>
            <person name="Criscuolo A."/>
        </authorList>
    </citation>
    <scope>NUCLEOTIDE SEQUENCE [LARGE SCALE GENOMIC DNA]</scope>
    <source>
        <strain evidence="1">CIP111649</strain>
    </source>
</reference>
<dbReference type="InterPro" id="IPR023198">
    <property type="entry name" value="PGP-like_dom2"/>
</dbReference>
<proteinExistence type="predicted"/>
<dbReference type="Pfam" id="PF13419">
    <property type="entry name" value="HAD_2"/>
    <property type="match status" value="1"/>
</dbReference>
<dbReference type="SFLD" id="SFLDS00003">
    <property type="entry name" value="Haloacid_Dehalogenase"/>
    <property type="match status" value="1"/>
</dbReference>
<dbReference type="PANTHER" id="PTHR43434:SF1">
    <property type="entry name" value="PHOSPHOGLYCOLATE PHOSPHATASE"/>
    <property type="match status" value="1"/>
</dbReference>
<dbReference type="RefSeq" id="WP_185125210.1">
    <property type="nucleotide sequence ID" value="NZ_CAJEWD010000004.1"/>
</dbReference>
<dbReference type="EMBL" id="CAJEWD010000004">
    <property type="protein sequence ID" value="CAD2074311.1"/>
    <property type="molecule type" value="Genomic_DNA"/>
</dbReference>
<keyword evidence="2" id="KW-1185">Reference proteome</keyword>
<dbReference type="SFLD" id="SFLDG01129">
    <property type="entry name" value="C1.5:_HAD__Beta-PGM__Phosphata"/>
    <property type="match status" value="1"/>
</dbReference>
<dbReference type="InterPro" id="IPR023214">
    <property type="entry name" value="HAD_sf"/>
</dbReference>